<accession>R0J8M8</accession>
<gene>
    <name evidence="2" type="ORF">Anapl_17713</name>
</gene>
<evidence type="ECO:0000313" key="2">
    <source>
        <dbReference type="EMBL" id="EOA93555.1"/>
    </source>
</evidence>
<feature type="region of interest" description="Disordered" evidence="1">
    <location>
        <begin position="335"/>
        <end position="379"/>
    </location>
</feature>
<evidence type="ECO:0000313" key="3">
    <source>
        <dbReference type="Proteomes" id="UP000296049"/>
    </source>
</evidence>
<sequence length="425" mass="45507">MKELVMGSVGCKNVVARTFWFGLVYHGTGGRPVSSQQDRQVQPGLLEGRCAYAEPSQVDLASLGLLLCTGPHCHAIAVPHGPGDLAEQTANAQSRTCNGYIPLCALEVKGWLSLSVLALGKGQCCQEDFIVQGRKVYFMYNASDLGRSLRGRAAVPPAPFLGGGGDENPQKALLLKLELLKFTAASVRFASGLVVVVVPAYLQSASESVCFLWVKNSTGNKLQNHLRLVTRGIVKPDATVALPAVIWLDLFKKSGATTQGQCNKRVITQPQTNNPAELICSEFLDGPQLAGVHHPGLQMAVPAQKMGKSRDGGEKHLCKEVPICTSIRLGRISGKDSGQKYADFTGKAHTWPPPPPQPPQTSHGSRRDDSRGRGAAAGGSCGWGLAAPDARLFFPPLVMKRTSQKIGIVEFCCAFQDRTADFLPD</sequence>
<organism evidence="2 3">
    <name type="scientific">Anas platyrhynchos</name>
    <name type="common">Mallard</name>
    <name type="synonym">Anas boschas</name>
    <dbReference type="NCBI Taxonomy" id="8839"/>
    <lineage>
        <taxon>Eukaryota</taxon>
        <taxon>Metazoa</taxon>
        <taxon>Chordata</taxon>
        <taxon>Craniata</taxon>
        <taxon>Vertebrata</taxon>
        <taxon>Euteleostomi</taxon>
        <taxon>Archelosauria</taxon>
        <taxon>Archosauria</taxon>
        <taxon>Dinosauria</taxon>
        <taxon>Saurischia</taxon>
        <taxon>Theropoda</taxon>
        <taxon>Coelurosauria</taxon>
        <taxon>Aves</taxon>
        <taxon>Neognathae</taxon>
        <taxon>Galloanserae</taxon>
        <taxon>Anseriformes</taxon>
        <taxon>Anatidae</taxon>
        <taxon>Anatinae</taxon>
        <taxon>Anas</taxon>
    </lineage>
</organism>
<proteinExistence type="predicted"/>
<dbReference type="AlphaFoldDB" id="R0J8M8"/>
<dbReference type="EMBL" id="KB746063">
    <property type="protein sequence ID" value="EOA93555.1"/>
    <property type="molecule type" value="Genomic_DNA"/>
</dbReference>
<keyword evidence="3" id="KW-1185">Reference proteome</keyword>
<reference evidence="3" key="1">
    <citation type="journal article" date="2013" name="Nat. Genet.">
        <title>The duck genome and transcriptome provide insight into an avian influenza virus reservoir species.</title>
        <authorList>
            <person name="Huang Y."/>
            <person name="Li Y."/>
            <person name="Burt D.W."/>
            <person name="Chen H."/>
            <person name="Zhang Y."/>
            <person name="Qian W."/>
            <person name="Kim H."/>
            <person name="Gan S."/>
            <person name="Zhao Y."/>
            <person name="Li J."/>
            <person name="Yi K."/>
            <person name="Feng H."/>
            <person name="Zhu P."/>
            <person name="Li B."/>
            <person name="Liu Q."/>
            <person name="Fairley S."/>
            <person name="Magor K.E."/>
            <person name="Du Z."/>
            <person name="Hu X."/>
            <person name="Goodman L."/>
            <person name="Tafer H."/>
            <person name="Vignal A."/>
            <person name="Lee T."/>
            <person name="Kim K.W."/>
            <person name="Sheng Z."/>
            <person name="An Y."/>
            <person name="Searle S."/>
            <person name="Herrero J."/>
            <person name="Groenen M.A."/>
            <person name="Crooijmans R.P."/>
            <person name="Faraut T."/>
            <person name="Cai Q."/>
            <person name="Webster R.G."/>
            <person name="Aldridge J.R."/>
            <person name="Warren W.C."/>
            <person name="Bartschat S."/>
            <person name="Kehr S."/>
            <person name="Marz M."/>
            <person name="Stadler P.F."/>
            <person name="Smith J."/>
            <person name="Kraus R.H."/>
            <person name="Zhao Y."/>
            <person name="Ren L."/>
            <person name="Fei J."/>
            <person name="Morisson M."/>
            <person name="Kaiser P."/>
            <person name="Griffin D.K."/>
            <person name="Rao M."/>
            <person name="Pitel F."/>
            <person name="Wang J."/>
            <person name="Li N."/>
        </authorList>
    </citation>
    <scope>NUCLEOTIDE SEQUENCE [LARGE SCALE GENOMIC DNA]</scope>
</reference>
<name>R0J8M8_ANAPL</name>
<protein>
    <submittedName>
        <fullName evidence="2">Uncharacterized protein</fullName>
    </submittedName>
</protein>
<dbReference type="Proteomes" id="UP000296049">
    <property type="component" value="Unassembled WGS sequence"/>
</dbReference>
<evidence type="ECO:0000256" key="1">
    <source>
        <dbReference type="SAM" id="MobiDB-lite"/>
    </source>
</evidence>